<evidence type="ECO:0000313" key="4">
    <source>
        <dbReference type="Proteomes" id="UP001156701"/>
    </source>
</evidence>
<evidence type="ECO:0000313" key="3">
    <source>
        <dbReference type="EMBL" id="MDO7855285.1"/>
    </source>
</evidence>
<evidence type="ECO:0000259" key="1">
    <source>
        <dbReference type="PROSITE" id="PS51186"/>
    </source>
</evidence>
<dbReference type="Gene3D" id="3.40.630.30">
    <property type="match status" value="1"/>
</dbReference>
<dbReference type="EMBL" id="JAUQTG010000001">
    <property type="protein sequence ID" value="MDO7855285.1"/>
    <property type="molecule type" value="Genomic_DNA"/>
</dbReference>
<dbReference type="EMBL" id="JARRYG010000001">
    <property type="protein sequence ID" value="MDG4694838.1"/>
    <property type="molecule type" value="Genomic_DNA"/>
</dbReference>
<reference evidence="2" key="1">
    <citation type="submission" date="2023-03" db="EMBL/GenBank/DDBJ databases">
        <title>a new species belonging to Providencia genus.</title>
        <authorList>
            <person name="Yang W."/>
            <person name="Hu F."/>
            <person name="Shen S."/>
            <person name="Ding L."/>
            <person name="Yin D."/>
        </authorList>
    </citation>
    <scope>NUCLEOTIDE SEQUENCE</scope>
    <source>
        <strain evidence="2">CRE-3FA-0001</strain>
    </source>
</reference>
<reference evidence="3" key="2">
    <citation type="submission" date="2023-07" db="EMBL/GenBank/DDBJ databases">
        <authorList>
            <person name="Yang W."/>
            <person name="Chen J."/>
            <person name="Ji P."/>
            <person name="Hu F."/>
        </authorList>
    </citation>
    <scope>NUCLEOTIDE SEQUENCE</scope>
    <source>
        <strain evidence="3">CRE-138-0111</strain>
    </source>
</reference>
<dbReference type="Proteomes" id="UP001156701">
    <property type="component" value="Unassembled WGS sequence"/>
</dbReference>
<accession>A0AA42FKJ1</accession>
<sequence length="173" mass="19549">MTQVSITLRKATEQDASILSDIGINSYCHHFAALWNNQDELLDYLDQEYSPVKIINDINQQNIEWYLIEHSSPIGLVKLTHQSSIPESSITGTLLNKLYFSPDVTGKGYGMIVFRLIENIAKQSGSTALWLDVLASNARAIKLYQSNGLHILKEVLFKSKTQQTLEYIMSKTL</sequence>
<name>A0AA42FKJ1_9GAMM</name>
<organism evidence="2 4">
    <name type="scientific">Providencia huashanensis</name>
    <dbReference type="NCBI Taxonomy" id="3037798"/>
    <lineage>
        <taxon>Bacteria</taxon>
        <taxon>Pseudomonadati</taxon>
        <taxon>Pseudomonadota</taxon>
        <taxon>Gammaproteobacteria</taxon>
        <taxon>Enterobacterales</taxon>
        <taxon>Morganellaceae</taxon>
        <taxon>Providencia</taxon>
    </lineage>
</organism>
<reference evidence="3" key="3">
    <citation type="journal article" date="2024" name="Int. J. Antimicrob. Agents">
        <title>Identification of a novel Providencia species showing multi-drug-resistant in three patients with hospital-acquired infection.</title>
        <authorList>
            <person name="Yang W."/>
            <person name="Chen J."/>
            <person name="Yang F."/>
            <person name="Ji P."/>
            <person name="Shen S."/>
            <person name="Yin D."/>
            <person name="Hu F."/>
        </authorList>
    </citation>
    <scope>NUCLEOTIDE SEQUENCE</scope>
    <source>
        <strain evidence="3">CRE-138-0111</strain>
    </source>
</reference>
<dbReference type="AlphaFoldDB" id="A0AA42FKJ1"/>
<dbReference type="Proteomes" id="UP001176478">
    <property type="component" value="Unassembled WGS sequence"/>
</dbReference>
<dbReference type="InterPro" id="IPR016181">
    <property type="entry name" value="Acyl_CoA_acyltransferase"/>
</dbReference>
<dbReference type="PROSITE" id="PS51186">
    <property type="entry name" value="GNAT"/>
    <property type="match status" value="1"/>
</dbReference>
<dbReference type="GO" id="GO:0016747">
    <property type="term" value="F:acyltransferase activity, transferring groups other than amino-acyl groups"/>
    <property type="evidence" value="ECO:0007669"/>
    <property type="project" value="InterPro"/>
</dbReference>
<evidence type="ECO:0000313" key="5">
    <source>
        <dbReference type="Proteomes" id="UP001176478"/>
    </source>
</evidence>
<evidence type="ECO:0000313" key="2">
    <source>
        <dbReference type="EMBL" id="MDG4694838.1"/>
    </source>
</evidence>
<dbReference type="RefSeq" id="WP_042843786.1">
    <property type="nucleotide sequence ID" value="NZ_JARRYG010000001.1"/>
</dbReference>
<comment type="caution">
    <text evidence="2">The sequence shown here is derived from an EMBL/GenBank/DDBJ whole genome shotgun (WGS) entry which is preliminary data.</text>
</comment>
<gene>
    <name evidence="2" type="ORF">P7V44_01135</name>
    <name evidence="3" type="ORF">Q5E86_02620</name>
</gene>
<dbReference type="SUPFAM" id="SSF55729">
    <property type="entry name" value="Acyl-CoA N-acyltransferases (Nat)"/>
    <property type="match status" value="1"/>
</dbReference>
<keyword evidence="5" id="KW-1185">Reference proteome</keyword>
<dbReference type="InterPro" id="IPR000182">
    <property type="entry name" value="GNAT_dom"/>
</dbReference>
<protein>
    <submittedName>
        <fullName evidence="2">GNAT family N-acetyltransferase</fullName>
    </submittedName>
</protein>
<dbReference type="Pfam" id="PF00583">
    <property type="entry name" value="Acetyltransf_1"/>
    <property type="match status" value="1"/>
</dbReference>
<feature type="domain" description="N-acetyltransferase" evidence="1">
    <location>
        <begin position="6"/>
        <end position="173"/>
    </location>
</feature>
<proteinExistence type="predicted"/>